<evidence type="ECO:0000256" key="2">
    <source>
        <dbReference type="ARBA" id="ARBA00022771"/>
    </source>
</evidence>
<dbReference type="Gene3D" id="4.10.1000.10">
    <property type="entry name" value="Zinc finger, CCCH-type"/>
    <property type="match status" value="1"/>
</dbReference>
<dbReference type="Proteomes" id="UP000053820">
    <property type="component" value="Unassembled WGS sequence"/>
</dbReference>
<dbReference type="PROSITE" id="PS50103">
    <property type="entry name" value="ZF_C3H1"/>
    <property type="match status" value="1"/>
</dbReference>
<reference evidence="6 7" key="1">
    <citation type="submission" date="2014-04" db="EMBL/GenBank/DDBJ databases">
        <title>Evolutionary Origins and Diversification of the Mycorrhizal Mutualists.</title>
        <authorList>
            <consortium name="DOE Joint Genome Institute"/>
            <consortium name="Mycorrhizal Genomics Consortium"/>
            <person name="Kohler A."/>
            <person name="Kuo A."/>
            <person name="Nagy L.G."/>
            <person name="Floudas D."/>
            <person name="Copeland A."/>
            <person name="Barry K.W."/>
            <person name="Cichocki N."/>
            <person name="Veneault-Fourrey C."/>
            <person name="LaButti K."/>
            <person name="Lindquist E.A."/>
            <person name="Lipzen A."/>
            <person name="Lundell T."/>
            <person name="Morin E."/>
            <person name="Murat C."/>
            <person name="Riley R."/>
            <person name="Ohm R."/>
            <person name="Sun H."/>
            <person name="Tunlid A."/>
            <person name="Henrissat B."/>
            <person name="Grigoriev I.V."/>
            <person name="Hibbett D.S."/>
            <person name="Martin F."/>
        </authorList>
    </citation>
    <scope>NUCLEOTIDE SEQUENCE [LARGE SCALE GENOMIC DNA]</scope>
    <source>
        <strain evidence="6 7">MD-312</strain>
    </source>
</reference>
<protein>
    <recommendedName>
        <fullName evidence="5">C3H1-type domain-containing protein</fullName>
    </recommendedName>
</protein>
<keyword evidence="3 4" id="KW-0862">Zinc</keyword>
<evidence type="ECO:0000259" key="5">
    <source>
        <dbReference type="PROSITE" id="PS50103"/>
    </source>
</evidence>
<dbReference type="OrthoDB" id="6105938at2759"/>
<evidence type="ECO:0000256" key="1">
    <source>
        <dbReference type="ARBA" id="ARBA00022723"/>
    </source>
</evidence>
<dbReference type="AlphaFoldDB" id="A0A0C9VDB6"/>
<dbReference type="InterPro" id="IPR036855">
    <property type="entry name" value="Znf_CCCH_sf"/>
</dbReference>
<keyword evidence="1 4" id="KW-0479">Metal-binding</keyword>
<dbReference type="Pfam" id="PF00642">
    <property type="entry name" value="zf-CCCH"/>
    <property type="match status" value="1"/>
</dbReference>
<evidence type="ECO:0000256" key="3">
    <source>
        <dbReference type="ARBA" id="ARBA00022833"/>
    </source>
</evidence>
<dbReference type="EMBL" id="KN839850">
    <property type="protein sequence ID" value="KIJ63549.1"/>
    <property type="molecule type" value="Genomic_DNA"/>
</dbReference>
<keyword evidence="7" id="KW-1185">Reference proteome</keyword>
<sequence length="231" mass="26176">MSDLGESDNTCRQFAKTGTCRFGNECRYQHDYVEMSVSSSAAKDKGKGKKAAKKTGARDFESFSETTPLRAFFAKYPSFAYDTSNSSSKEYYRLCEELHWDREDVDRFLAYEEFKNALVKQFNMIYGTDESSLHAWRNICEAINISPVPEGLNACRQAVRDSHVNLVDLIDSKVNGGAVERFSSEIALGEYTKRTGKYFPYGNAHAGGLLRSLLRRADNPSGRSKQKHRRK</sequence>
<accession>A0A0C9VDB6</accession>
<evidence type="ECO:0000313" key="6">
    <source>
        <dbReference type="EMBL" id="KIJ63549.1"/>
    </source>
</evidence>
<dbReference type="SMART" id="SM00356">
    <property type="entry name" value="ZnF_C3H1"/>
    <property type="match status" value="1"/>
</dbReference>
<dbReference type="PANTHER" id="PTHR38846:SF1">
    <property type="entry name" value="C3H1-TYPE DOMAIN-CONTAINING PROTEIN"/>
    <property type="match status" value="1"/>
</dbReference>
<keyword evidence="2 4" id="KW-0863">Zinc-finger</keyword>
<gene>
    <name evidence="6" type="ORF">HYDPIDRAFT_112992</name>
</gene>
<evidence type="ECO:0000256" key="4">
    <source>
        <dbReference type="PROSITE-ProRule" id="PRU00723"/>
    </source>
</evidence>
<feature type="domain" description="C3H1-type" evidence="5">
    <location>
        <begin position="5"/>
        <end position="33"/>
    </location>
</feature>
<dbReference type="SUPFAM" id="SSF90229">
    <property type="entry name" value="CCCH zinc finger"/>
    <property type="match status" value="1"/>
</dbReference>
<name>A0A0C9VDB6_9AGAM</name>
<dbReference type="PANTHER" id="PTHR38846">
    <property type="entry name" value="C3H1-TYPE DOMAIN-CONTAINING PROTEIN"/>
    <property type="match status" value="1"/>
</dbReference>
<organism evidence="6 7">
    <name type="scientific">Hydnomerulius pinastri MD-312</name>
    <dbReference type="NCBI Taxonomy" id="994086"/>
    <lineage>
        <taxon>Eukaryota</taxon>
        <taxon>Fungi</taxon>
        <taxon>Dikarya</taxon>
        <taxon>Basidiomycota</taxon>
        <taxon>Agaricomycotina</taxon>
        <taxon>Agaricomycetes</taxon>
        <taxon>Agaricomycetidae</taxon>
        <taxon>Boletales</taxon>
        <taxon>Boletales incertae sedis</taxon>
        <taxon>Leucogyrophana</taxon>
    </lineage>
</organism>
<feature type="zinc finger region" description="C3H1-type" evidence="4">
    <location>
        <begin position="5"/>
        <end position="33"/>
    </location>
</feature>
<proteinExistence type="predicted"/>
<dbReference type="GO" id="GO:0008270">
    <property type="term" value="F:zinc ion binding"/>
    <property type="evidence" value="ECO:0007669"/>
    <property type="project" value="UniProtKB-KW"/>
</dbReference>
<dbReference type="InterPro" id="IPR000571">
    <property type="entry name" value="Znf_CCCH"/>
</dbReference>
<evidence type="ECO:0000313" key="7">
    <source>
        <dbReference type="Proteomes" id="UP000053820"/>
    </source>
</evidence>
<dbReference type="HOGENOM" id="CLU_053382_2_0_1"/>